<evidence type="ECO:0000256" key="2">
    <source>
        <dbReference type="ARBA" id="ARBA00023157"/>
    </source>
</evidence>
<evidence type="ECO:0000256" key="3">
    <source>
        <dbReference type="SAM" id="SignalP"/>
    </source>
</evidence>
<dbReference type="GO" id="GO:0007166">
    <property type="term" value="P:cell surface receptor signaling pathway"/>
    <property type="evidence" value="ECO:0007669"/>
    <property type="project" value="TreeGrafter"/>
</dbReference>
<keyword evidence="5" id="KW-1185">Reference proteome</keyword>
<keyword evidence="1 3" id="KW-0732">Signal</keyword>
<evidence type="ECO:0000259" key="4">
    <source>
        <dbReference type="PROSITE" id="PS50835"/>
    </source>
</evidence>
<evidence type="ECO:0000313" key="5">
    <source>
        <dbReference type="Proteomes" id="UP000694891"/>
    </source>
</evidence>
<dbReference type="GeneID" id="103368944"/>
<feature type="domain" description="Ig-like" evidence="4">
    <location>
        <begin position="40"/>
        <end position="109"/>
    </location>
</feature>
<feature type="non-terminal residue" evidence="6">
    <location>
        <position position="398"/>
    </location>
</feature>
<dbReference type="SMART" id="SM00409">
    <property type="entry name" value="IG"/>
    <property type="match status" value="4"/>
</dbReference>
<feature type="domain" description="Ig-like" evidence="4">
    <location>
        <begin position="300"/>
        <end position="378"/>
    </location>
</feature>
<dbReference type="RefSeq" id="XP_008295716.1">
    <property type="nucleotide sequence ID" value="XM_008297494.1"/>
</dbReference>
<sequence length="398" mass="44575">MGHTLFCELWFFLLFTLLTNGHTQDAVLMTDPIWSSYFVGESVTFICDMNDGGDAEWEYKINKDGQEVFSYRTLKLRTLDRLSTYDSGEYQCVGRRKSSHETKNSNTVSLSVSVKASATLTAGPTTISVGGNVTLTCSVQNSDGWKYYWYRRTQVTTSVPVDPVRVDDEQKRVIRVSQGGIYWCLGRRGKPVYDTISSYEVTIVITFSNDVVLTQQPHWPQLFSGETITLTCEVHGGGTTEWVYEWRGHGSYVPWTDNNYQTFGVSESSSGDYMCRSRPRDDSYSSTQWSKAVTLSVSEAKAVLTVSPSWLSPGASVTLSCQVEHPSAGWRFYWYKAVPDLSDNSYSYELLPGSSNGTEEDSYIVDGQTQTAGYACRAGRGDPVHYTDESEPQFVWSG</sequence>
<dbReference type="Proteomes" id="UP000694891">
    <property type="component" value="Unplaced"/>
</dbReference>
<feature type="domain" description="Ig-like" evidence="4">
    <location>
        <begin position="116"/>
        <end position="197"/>
    </location>
</feature>
<dbReference type="GO" id="GO:0006955">
    <property type="term" value="P:immune response"/>
    <property type="evidence" value="ECO:0007669"/>
    <property type="project" value="TreeGrafter"/>
</dbReference>
<feature type="chain" id="PRO_5041250617" evidence="3">
    <location>
        <begin position="22"/>
        <end position="398"/>
    </location>
</feature>
<dbReference type="GO" id="GO:0009897">
    <property type="term" value="C:external side of plasma membrane"/>
    <property type="evidence" value="ECO:0007669"/>
    <property type="project" value="TreeGrafter"/>
</dbReference>
<dbReference type="AlphaFoldDB" id="A0A9Y4TM63"/>
<dbReference type="PANTHER" id="PTHR11481:SF64">
    <property type="entry name" value="FC RECEPTOR-LIKE PROTEIN 4"/>
    <property type="match status" value="1"/>
</dbReference>
<dbReference type="InterPro" id="IPR003599">
    <property type="entry name" value="Ig_sub"/>
</dbReference>
<dbReference type="PROSITE" id="PS50835">
    <property type="entry name" value="IG_LIKE"/>
    <property type="match status" value="4"/>
</dbReference>
<dbReference type="InterPro" id="IPR007110">
    <property type="entry name" value="Ig-like_dom"/>
</dbReference>
<gene>
    <name evidence="6" type="primary">LOC103368944</name>
</gene>
<evidence type="ECO:0000256" key="1">
    <source>
        <dbReference type="ARBA" id="ARBA00022729"/>
    </source>
</evidence>
<evidence type="ECO:0000313" key="6">
    <source>
        <dbReference type="RefSeq" id="XP_008295716.1"/>
    </source>
</evidence>
<keyword evidence="2" id="KW-1015">Disulfide bond</keyword>
<organism evidence="5 6">
    <name type="scientific">Stegastes partitus</name>
    <name type="common">bicolor damselfish</name>
    <dbReference type="NCBI Taxonomy" id="144197"/>
    <lineage>
        <taxon>Eukaryota</taxon>
        <taxon>Metazoa</taxon>
        <taxon>Chordata</taxon>
        <taxon>Craniata</taxon>
        <taxon>Vertebrata</taxon>
        <taxon>Euteleostomi</taxon>
        <taxon>Actinopterygii</taxon>
        <taxon>Neopterygii</taxon>
        <taxon>Teleostei</taxon>
        <taxon>Neoteleostei</taxon>
        <taxon>Acanthomorphata</taxon>
        <taxon>Ovalentaria</taxon>
        <taxon>Pomacentridae</taxon>
        <taxon>Stegastes</taxon>
    </lineage>
</organism>
<feature type="domain" description="Ig-like" evidence="4">
    <location>
        <begin position="225"/>
        <end position="294"/>
    </location>
</feature>
<reference evidence="6" key="1">
    <citation type="submission" date="2025-08" db="UniProtKB">
        <authorList>
            <consortium name="RefSeq"/>
        </authorList>
    </citation>
    <scope>IDENTIFICATION</scope>
</reference>
<name>A0A9Y4TM63_9TELE</name>
<dbReference type="Gene3D" id="2.60.40.10">
    <property type="entry name" value="Immunoglobulins"/>
    <property type="match status" value="4"/>
</dbReference>
<dbReference type="Pfam" id="PF13895">
    <property type="entry name" value="Ig_2"/>
    <property type="match status" value="2"/>
</dbReference>
<protein>
    <submittedName>
        <fullName evidence="6">Contactin-4-like</fullName>
    </submittedName>
</protein>
<dbReference type="GO" id="GO:0004888">
    <property type="term" value="F:transmembrane signaling receptor activity"/>
    <property type="evidence" value="ECO:0007669"/>
    <property type="project" value="TreeGrafter"/>
</dbReference>
<accession>A0A9Y4TM63</accession>
<proteinExistence type="predicted"/>
<dbReference type="PANTHER" id="PTHR11481">
    <property type="entry name" value="IMMUNOGLOBULIN FC RECEPTOR"/>
    <property type="match status" value="1"/>
</dbReference>
<dbReference type="SUPFAM" id="SSF48726">
    <property type="entry name" value="Immunoglobulin"/>
    <property type="match status" value="4"/>
</dbReference>
<feature type="signal peptide" evidence="3">
    <location>
        <begin position="1"/>
        <end position="21"/>
    </location>
</feature>
<dbReference type="InterPro" id="IPR013783">
    <property type="entry name" value="Ig-like_fold"/>
</dbReference>
<dbReference type="InterPro" id="IPR036179">
    <property type="entry name" value="Ig-like_dom_sf"/>
</dbReference>
<dbReference type="InterPro" id="IPR050488">
    <property type="entry name" value="Ig_Fc_receptor"/>
</dbReference>